<dbReference type="Proteomes" id="UP001500866">
    <property type="component" value="Unassembled WGS sequence"/>
</dbReference>
<reference evidence="2" key="1">
    <citation type="journal article" date="2019" name="Int. J. Syst. Evol. Microbiol.">
        <title>The Global Catalogue of Microorganisms (GCM) 10K type strain sequencing project: providing services to taxonomists for standard genome sequencing and annotation.</title>
        <authorList>
            <consortium name="The Broad Institute Genomics Platform"/>
            <consortium name="The Broad Institute Genome Sequencing Center for Infectious Disease"/>
            <person name="Wu L."/>
            <person name="Ma J."/>
        </authorList>
    </citation>
    <scope>NUCLEOTIDE SEQUENCE [LARGE SCALE GENOMIC DNA]</scope>
    <source>
        <strain evidence="2">JCM 15395</strain>
    </source>
</reference>
<dbReference type="SUPFAM" id="SSF52317">
    <property type="entry name" value="Class I glutamine amidotransferase-like"/>
    <property type="match status" value="1"/>
</dbReference>
<name>A0ABP3RL93_9BACI</name>
<evidence type="ECO:0000313" key="2">
    <source>
        <dbReference type="Proteomes" id="UP001500866"/>
    </source>
</evidence>
<protein>
    <recommendedName>
        <fullName evidence="3">ThuA-like domain-containing protein</fullName>
    </recommendedName>
</protein>
<evidence type="ECO:0000313" key="1">
    <source>
        <dbReference type="EMBL" id="GAA0609751.1"/>
    </source>
</evidence>
<comment type="caution">
    <text evidence="1">The sequence shown here is derived from an EMBL/GenBank/DDBJ whole genome shotgun (WGS) entry which is preliminary data.</text>
</comment>
<dbReference type="EMBL" id="BAAADS010000021">
    <property type="protein sequence ID" value="GAA0609751.1"/>
    <property type="molecule type" value="Genomic_DNA"/>
</dbReference>
<accession>A0ABP3RL93</accession>
<dbReference type="InterPro" id="IPR029062">
    <property type="entry name" value="Class_I_gatase-like"/>
</dbReference>
<proteinExistence type="predicted"/>
<evidence type="ECO:0008006" key="3">
    <source>
        <dbReference type="Google" id="ProtNLM"/>
    </source>
</evidence>
<organism evidence="1 2">
    <name type="scientific">Virgibacillus siamensis</name>
    <dbReference type="NCBI Taxonomy" id="480071"/>
    <lineage>
        <taxon>Bacteria</taxon>
        <taxon>Bacillati</taxon>
        <taxon>Bacillota</taxon>
        <taxon>Bacilli</taxon>
        <taxon>Bacillales</taxon>
        <taxon>Bacillaceae</taxon>
        <taxon>Virgibacillus</taxon>
    </lineage>
</organism>
<dbReference type="RefSeq" id="WP_343814612.1">
    <property type="nucleotide sequence ID" value="NZ_BAAADS010000021.1"/>
</dbReference>
<gene>
    <name evidence="1" type="ORF">GCM10009001_28880</name>
</gene>
<dbReference type="Gene3D" id="3.40.50.880">
    <property type="match status" value="1"/>
</dbReference>
<sequence length="220" mass="25320">MNLPENLKVGYIDSGFDKVADRLSAIGMDVTKLTTEDLQSGDLASYDTIVTGIRAYLSRDDLRTNNPRLLEYVRNGGHMVVQYNKPWDNWKPNETSPYKLVIGQPSIEWRVTHETAEVNVLKPKHPLFNFPNTIKQSDWDNWVQERGLYFPMDWASEYETFVSMSDPGGKEFQGGILMADYGKGSYLYTNLVWYRQIQSQVPGGYRIFTNLVSYPLKDQN</sequence>
<keyword evidence="2" id="KW-1185">Reference proteome</keyword>